<dbReference type="SMART" id="SM01176">
    <property type="entry name" value="DUF4208"/>
    <property type="match status" value="1"/>
</dbReference>
<feature type="region of interest" description="Disordered" evidence="11">
    <location>
        <begin position="1205"/>
        <end position="1242"/>
    </location>
</feature>
<dbReference type="PROSITE" id="PS51194">
    <property type="entry name" value="HELICASE_CTER"/>
    <property type="match status" value="1"/>
</dbReference>
<dbReference type="Gene3D" id="6.10.140.1440">
    <property type="match status" value="1"/>
</dbReference>
<evidence type="ECO:0000256" key="9">
    <source>
        <dbReference type="ARBA" id="ARBA00023163"/>
    </source>
</evidence>
<evidence type="ECO:0000313" key="16">
    <source>
        <dbReference type="Proteomes" id="UP000027265"/>
    </source>
</evidence>
<reference evidence="16" key="1">
    <citation type="journal article" date="2014" name="Proc. Natl. Acad. Sci. U.S.A.">
        <title>Extensive sampling of basidiomycete genomes demonstrates inadequacy of the white-rot/brown-rot paradigm for wood decay fungi.</title>
        <authorList>
            <person name="Riley R."/>
            <person name="Salamov A.A."/>
            <person name="Brown D.W."/>
            <person name="Nagy L.G."/>
            <person name="Floudas D."/>
            <person name="Held B.W."/>
            <person name="Levasseur A."/>
            <person name="Lombard V."/>
            <person name="Morin E."/>
            <person name="Otillar R."/>
            <person name="Lindquist E.A."/>
            <person name="Sun H."/>
            <person name="LaButti K.M."/>
            <person name="Schmutz J."/>
            <person name="Jabbour D."/>
            <person name="Luo H."/>
            <person name="Baker S.E."/>
            <person name="Pisabarro A.G."/>
            <person name="Walton J.D."/>
            <person name="Blanchette R.A."/>
            <person name="Henrissat B."/>
            <person name="Martin F."/>
            <person name="Cullen D."/>
            <person name="Hibbett D.S."/>
            <person name="Grigoriev I.V."/>
        </authorList>
    </citation>
    <scope>NUCLEOTIDE SEQUENCE [LARGE SCALE GENOMIC DNA]</scope>
    <source>
        <strain evidence="16">MUCL 33604</strain>
    </source>
</reference>
<dbReference type="OrthoDB" id="5857104at2759"/>
<dbReference type="Proteomes" id="UP000027265">
    <property type="component" value="Unassembled WGS sequence"/>
</dbReference>
<dbReference type="CDD" id="cd18793">
    <property type="entry name" value="SF2_C_SNF"/>
    <property type="match status" value="1"/>
</dbReference>
<dbReference type="GO" id="GO:0005634">
    <property type="term" value="C:nucleus"/>
    <property type="evidence" value="ECO:0007669"/>
    <property type="project" value="UniProtKB-SubCell"/>
</dbReference>
<dbReference type="SMART" id="SM00298">
    <property type="entry name" value="CHROMO"/>
    <property type="match status" value="2"/>
</dbReference>
<feature type="compositionally biased region" description="Polar residues" evidence="11">
    <location>
        <begin position="1213"/>
        <end position="1235"/>
    </location>
</feature>
<accession>A0A067Q2V9</accession>
<dbReference type="Pfam" id="PF23588">
    <property type="entry name" value="HTH_CHD1_Hrp3"/>
    <property type="match status" value="1"/>
</dbReference>
<dbReference type="GO" id="GO:0000785">
    <property type="term" value="C:chromatin"/>
    <property type="evidence" value="ECO:0007669"/>
    <property type="project" value="TreeGrafter"/>
</dbReference>
<feature type="domain" description="Helicase C-terminal" evidence="14">
    <location>
        <begin position="511"/>
        <end position="667"/>
    </location>
</feature>
<evidence type="ECO:0000256" key="1">
    <source>
        <dbReference type="ARBA" id="ARBA00004123"/>
    </source>
</evidence>
<feature type="domain" description="Chromo" evidence="12">
    <location>
        <begin position="106"/>
        <end position="173"/>
    </location>
</feature>
<dbReference type="STRING" id="933084.A0A067Q2V9"/>
<proteinExistence type="inferred from homology"/>
<keyword evidence="10" id="KW-0539">Nucleus</keyword>
<dbReference type="GO" id="GO:0042393">
    <property type="term" value="F:histone binding"/>
    <property type="evidence" value="ECO:0007669"/>
    <property type="project" value="TreeGrafter"/>
</dbReference>
<organism evidence="15 16">
    <name type="scientific">Jaapia argillacea MUCL 33604</name>
    <dbReference type="NCBI Taxonomy" id="933084"/>
    <lineage>
        <taxon>Eukaryota</taxon>
        <taxon>Fungi</taxon>
        <taxon>Dikarya</taxon>
        <taxon>Basidiomycota</taxon>
        <taxon>Agaricomycotina</taxon>
        <taxon>Agaricomycetes</taxon>
        <taxon>Agaricomycetidae</taxon>
        <taxon>Jaapiales</taxon>
        <taxon>Jaapiaceae</taxon>
        <taxon>Jaapia</taxon>
    </lineage>
</organism>
<dbReference type="InterPro" id="IPR016197">
    <property type="entry name" value="Chromo-like_dom_sf"/>
</dbReference>
<dbReference type="InterPro" id="IPR027417">
    <property type="entry name" value="P-loop_NTPase"/>
</dbReference>
<evidence type="ECO:0000259" key="13">
    <source>
        <dbReference type="PROSITE" id="PS51192"/>
    </source>
</evidence>
<dbReference type="InterPro" id="IPR038718">
    <property type="entry name" value="SNF2-like_sf"/>
</dbReference>
<dbReference type="AlphaFoldDB" id="A0A067Q2V9"/>
<keyword evidence="6" id="KW-0067">ATP-binding</keyword>
<keyword evidence="3" id="KW-0677">Repeat</keyword>
<evidence type="ECO:0000256" key="10">
    <source>
        <dbReference type="ARBA" id="ARBA00023242"/>
    </source>
</evidence>
<dbReference type="GO" id="GO:0140658">
    <property type="term" value="F:ATP-dependent chromatin remodeler activity"/>
    <property type="evidence" value="ECO:0007669"/>
    <property type="project" value="TreeGrafter"/>
</dbReference>
<evidence type="ECO:0000256" key="6">
    <source>
        <dbReference type="ARBA" id="ARBA00022840"/>
    </source>
</evidence>
<dbReference type="SUPFAM" id="SSF52540">
    <property type="entry name" value="P-loop containing nucleoside triphosphate hydrolases"/>
    <property type="match status" value="2"/>
</dbReference>
<dbReference type="CDD" id="cd18659">
    <property type="entry name" value="CD2_tandem"/>
    <property type="match status" value="1"/>
</dbReference>
<dbReference type="GO" id="GO:0003677">
    <property type="term" value="F:DNA binding"/>
    <property type="evidence" value="ECO:0007669"/>
    <property type="project" value="UniProtKB-KW"/>
</dbReference>
<dbReference type="InterPro" id="IPR023780">
    <property type="entry name" value="Chromo_domain"/>
</dbReference>
<dbReference type="InParanoid" id="A0A067Q2V9"/>
<dbReference type="InterPro" id="IPR000953">
    <property type="entry name" value="Chromo/chromo_shadow_dom"/>
</dbReference>
<dbReference type="Gene3D" id="3.40.50.300">
    <property type="entry name" value="P-loop containing nucleotide triphosphate hydrolases"/>
    <property type="match status" value="1"/>
</dbReference>
<evidence type="ECO:0000256" key="3">
    <source>
        <dbReference type="ARBA" id="ARBA00022737"/>
    </source>
</evidence>
<dbReference type="SMART" id="SM00487">
    <property type="entry name" value="DEXDc"/>
    <property type="match status" value="1"/>
</dbReference>
<keyword evidence="5" id="KW-0378">Hydrolase</keyword>
<keyword evidence="4" id="KW-0547">Nucleotide-binding</keyword>
<evidence type="ECO:0000256" key="5">
    <source>
        <dbReference type="ARBA" id="ARBA00022801"/>
    </source>
</evidence>
<dbReference type="GO" id="GO:0034728">
    <property type="term" value="P:nucleosome organization"/>
    <property type="evidence" value="ECO:0007669"/>
    <property type="project" value="TreeGrafter"/>
</dbReference>
<dbReference type="InterPro" id="IPR001650">
    <property type="entry name" value="Helicase_C-like"/>
</dbReference>
<feature type="compositionally biased region" description="Basic and acidic residues" evidence="11">
    <location>
        <begin position="772"/>
        <end position="789"/>
    </location>
</feature>
<gene>
    <name evidence="15" type="ORF">JAAARDRAFT_130159</name>
</gene>
<comment type="subcellular location">
    <subcellularLocation>
        <location evidence="1">Nucleus</location>
    </subcellularLocation>
</comment>
<dbReference type="InterPro" id="IPR025260">
    <property type="entry name" value="CHD1-like_C"/>
</dbReference>
<name>A0A067Q2V9_9AGAM</name>
<dbReference type="Pfam" id="PF00385">
    <property type="entry name" value="Chromo"/>
    <property type="match status" value="1"/>
</dbReference>
<dbReference type="PANTHER" id="PTHR45623:SF14">
    <property type="entry name" value="CHROMODOMAIN-HELICASE-DNA-BINDING PROTEIN 1"/>
    <property type="match status" value="1"/>
</dbReference>
<dbReference type="Pfam" id="PF13907">
    <property type="entry name" value="CHD1-like_C"/>
    <property type="match status" value="1"/>
</dbReference>
<dbReference type="GO" id="GO:0003682">
    <property type="term" value="F:chromatin binding"/>
    <property type="evidence" value="ECO:0007669"/>
    <property type="project" value="TreeGrafter"/>
</dbReference>
<keyword evidence="8" id="KW-0238">DNA-binding</keyword>
<dbReference type="SUPFAM" id="SSF54160">
    <property type="entry name" value="Chromo domain-like"/>
    <property type="match status" value="2"/>
</dbReference>
<evidence type="ECO:0008006" key="17">
    <source>
        <dbReference type="Google" id="ProtNLM"/>
    </source>
</evidence>
<evidence type="ECO:0000256" key="4">
    <source>
        <dbReference type="ARBA" id="ARBA00022741"/>
    </source>
</evidence>
<dbReference type="Gene3D" id="1.10.10.60">
    <property type="entry name" value="Homeodomain-like"/>
    <property type="match status" value="1"/>
</dbReference>
<dbReference type="InterPro" id="IPR049730">
    <property type="entry name" value="SNF2/RAD54-like_C"/>
</dbReference>
<dbReference type="Gene3D" id="3.40.50.10810">
    <property type="entry name" value="Tandem AAA-ATPase domain"/>
    <property type="match status" value="1"/>
</dbReference>
<evidence type="ECO:0000259" key="14">
    <source>
        <dbReference type="PROSITE" id="PS51194"/>
    </source>
</evidence>
<dbReference type="InterPro" id="IPR056302">
    <property type="entry name" value="CHD1-2/Hrp3_HTH"/>
</dbReference>
<protein>
    <recommendedName>
        <fullName evidence="17">Transcription regulator</fullName>
    </recommendedName>
</protein>
<dbReference type="PROSITE" id="PS00598">
    <property type="entry name" value="CHROMO_1"/>
    <property type="match status" value="1"/>
</dbReference>
<dbReference type="PANTHER" id="PTHR45623">
    <property type="entry name" value="CHROMODOMAIN-HELICASE-DNA-BINDING PROTEIN 3-RELATED-RELATED"/>
    <property type="match status" value="1"/>
</dbReference>
<comment type="similarity">
    <text evidence="2">Belongs to the SNF2/RAD54 helicase family.</text>
</comment>
<dbReference type="InterPro" id="IPR014001">
    <property type="entry name" value="Helicase_ATP-bd"/>
</dbReference>
<dbReference type="InterPro" id="IPR041150">
    <property type="entry name" value="Cdh1_DBD"/>
</dbReference>
<keyword evidence="16" id="KW-1185">Reference proteome</keyword>
<dbReference type="PROSITE" id="PS50013">
    <property type="entry name" value="CHROMO_2"/>
    <property type="match status" value="2"/>
</dbReference>
<dbReference type="GO" id="GO:0005524">
    <property type="term" value="F:ATP binding"/>
    <property type="evidence" value="ECO:0007669"/>
    <property type="project" value="UniProtKB-KW"/>
</dbReference>
<dbReference type="Pfam" id="PF18196">
    <property type="entry name" value="Cdh1_DBD_1"/>
    <property type="match status" value="1"/>
</dbReference>
<feature type="domain" description="Chromo" evidence="12">
    <location>
        <begin position="7"/>
        <end position="79"/>
    </location>
</feature>
<evidence type="ECO:0000313" key="15">
    <source>
        <dbReference type="EMBL" id="KDQ57832.1"/>
    </source>
</evidence>
<dbReference type="GO" id="GO:0016887">
    <property type="term" value="F:ATP hydrolysis activity"/>
    <property type="evidence" value="ECO:0007669"/>
    <property type="project" value="TreeGrafter"/>
</dbReference>
<evidence type="ECO:0000256" key="11">
    <source>
        <dbReference type="SAM" id="MobiDB-lite"/>
    </source>
</evidence>
<dbReference type="InterPro" id="IPR000330">
    <property type="entry name" value="SNF2_N"/>
</dbReference>
<dbReference type="PROSITE" id="PS51192">
    <property type="entry name" value="HELICASE_ATP_BIND_1"/>
    <property type="match status" value="1"/>
</dbReference>
<evidence type="ECO:0000256" key="7">
    <source>
        <dbReference type="ARBA" id="ARBA00023015"/>
    </source>
</evidence>
<dbReference type="SMART" id="SM00490">
    <property type="entry name" value="HELICc"/>
    <property type="match status" value="1"/>
</dbReference>
<evidence type="ECO:0000256" key="2">
    <source>
        <dbReference type="ARBA" id="ARBA00007025"/>
    </source>
</evidence>
<sequence>MGGVEEDEIEAVLSHCRDEGREDDPEDIWSENIRFHIKWKNFSHLHNTDETYEFLKRYKGLKRVDNYIKQYKQYLAKLETPGLSREDAEAIMLERERLKEELETYKTIERIVSQRTSPSPTSPSQTVVEYFCKWSGLNYEHCTWETHETVKPIAESKIEEYRARESQALFPYKSVVYARDRRPRFVKIEEQPDYISETGGELKDFQVTGLNWLAYSWSEGVNGILADEMGLGKTVQTVAFISYLFHTMRQYGPFLVIVPLSTITSWQSQFATWAPDINVITYIGTASAREVIRTYEFGPSVKKLKMNVLLTTYELTLRDSKELGEIKWQLLAVDEAHRLKNSESQLYEALRSFSAASKLLITGTPLQNNVKELLSLMHFLMPERFALTNEFDLNDADHEIKIKELHKQLESLMLRRLKRDVLSSLPTKSERILRVEMSALQTHFYKNILTKNFQGLIKSANGNSNISLLNIAMELKKAANHPYLFDGAEVRTDNSEETLKGLIMNSGKMVLLDKLLHRLRQDGHRVLIFSQMVRMLDILSDYMSLRGYLHQRLDGMVSSDSRKKSIAHFNAPGSPDFAFLLSTRAGGLGINLETADTVIIFDSDWNPQNDLQAMARAHRIGQKSHVNVYRFVSKDTMEEDVLERAKKKMVLEYAIINQMDTSQAHLSSKAQVKDTTKPDNLSKDELTAVLKYGAQKMFDKDDSTQNQKLDEMDLDDILNRAEDHETMASEEGAGASLGGEGFLAQFAAVSDVKNDMNWEDIIPLEERQKFENAEAERKAEEMAAQELKDRKRATAPVSYEGMDVDHPAAASAPKKPKAPGPARKSASQKALELKERDLRVLVRSLQRWGDIRTRYDLIVTESKLQNKDRAMIYDVADEIVKLCDRAVEDSNAQKRARIEAGETLTNAQKSKAVLVTYRNVGNINAETVVSRCRDLKILYQSLQVLGDKVYDWEIPVENIRPVLNWSGRWGPKEDAMLLVGAFLYGFGNWEAMAKDDRLGLEGKFFLDESKKGEDSSSKPIPNAIHLVRRGDFLLSVLREYDEKLQSIQSRYSKGGLKSASPPAPVASTSSHNGSLKRRADSETVASVDEGSVRKRKRRPTPTFTDSESSDECPSMDEAATKEELRPVKKQLKQLKLSGGDMPRDEKVAILKESLAAIGRRIEHVLSVKQAAGEDTERWRKHLWTFVTLFWPKKVKAAKLEEIHAKMVQKESTTRAGSTDPTSSKKPRPNASSTAKANGKGHR</sequence>
<dbReference type="FunCoup" id="A0A067Q2V9">
    <property type="interactions" value="519"/>
</dbReference>
<dbReference type="Pfam" id="PF00176">
    <property type="entry name" value="SNF2-rel_dom"/>
    <property type="match status" value="1"/>
</dbReference>
<dbReference type="InterPro" id="IPR023779">
    <property type="entry name" value="Chromodomain_CS"/>
</dbReference>
<dbReference type="EMBL" id="KL197719">
    <property type="protein sequence ID" value="KDQ57832.1"/>
    <property type="molecule type" value="Genomic_DNA"/>
</dbReference>
<dbReference type="HOGENOM" id="CLU_000315_29_2_1"/>
<feature type="domain" description="Helicase ATP-binding" evidence="13">
    <location>
        <begin position="214"/>
        <end position="383"/>
    </location>
</feature>
<dbReference type="Pfam" id="PF00271">
    <property type="entry name" value="Helicase_C"/>
    <property type="match status" value="1"/>
</dbReference>
<evidence type="ECO:0000259" key="12">
    <source>
        <dbReference type="PROSITE" id="PS50013"/>
    </source>
</evidence>
<feature type="region of interest" description="Disordered" evidence="11">
    <location>
        <begin position="1052"/>
        <end position="1118"/>
    </location>
</feature>
<dbReference type="FunFam" id="3.40.50.300:FF:000130">
    <property type="entry name" value="Chromodomain-helicase-DNA-binding protein 2 isoform 1"/>
    <property type="match status" value="1"/>
</dbReference>
<keyword evidence="9" id="KW-0804">Transcription</keyword>
<dbReference type="Gene3D" id="2.40.50.40">
    <property type="match status" value="2"/>
</dbReference>
<keyword evidence="7" id="KW-0805">Transcription regulation</keyword>
<feature type="region of interest" description="Disordered" evidence="11">
    <location>
        <begin position="772"/>
        <end position="830"/>
    </location>
</feature>
<evidence type="ECO:0000256" key="8">
    <source>
        <dbReference type="ARBA" id="ARBA00023125"/>
    </source>
</evidence>